<dbReference type="PANTHER" id="PTHR42973:SF13">
    <property type="entry name" value="FAD-BINDING PCMH-TYPE DOMAIN-CONTAINING PROTEIN"/>
    <property type="match status" value="1"/>
</dbReference>
<comment type="similarity">
    <text evidence="1">Belongs to the oxygen-dependent FAD-linked oxidoreductase family.</text>
</comment>
<dbReference type="Gene3D" id="3.40.462.20">
    <property type="match status" value="1"/>
</dbReference>
<accession>A0A4Y7SME4</accession>
<feature type="domain" description="FAD-binding PCMH-type" evidence="6">
    <location>
        <begin position="79"/>
        <end position="249"/>
    </location>
</feature>
<dbReference type="Pfam" id="PF08031">
    <property type="entry name" value="BBE"/>
    <property type="match status" value="1"/>
</dbReference>
<dbReference type="InterPro" id="IPR036318">
    <property type="entry name" value="FAD-bd_PCMH-like_sf"/>
</dbReference>
<evidence type="ECO:0000256" key="5">
    <source>
        <dbReference type="SAM" id="SignalP"/>
    </source>
</evidence>
<dbReference type="Gene3D" id="3.30.465.10">
    <property type="match status" value="1"/>
</dbReference>
<dbReference type="PROSITE" id="PS51387">
    <property type="entry name" value="FAD_PCMH"/>
    <property type="match status" value="1"/>
</dbReference>
<dbReference type="EMBL" id="QPFP01000082">
    <property type="protein sequence ID" value="TEB23057.1"/>
    <property type="molecule type" value="Genomic_DNA"/>
</dbReference>
<sequence length="505" mass="54108">MARNLAFVLIALLGVAPFASATASTQLAPEVELRGSGVGGANYTRVCNQIAGFISTGSRVYYPGDDAFDKLSKHWSPSSSEVSTCVVEPKTASDVGRILKIVGLSRTPFAVQSGGHSTNPGFSSTKGIHISRNNFNTVQYDATSKTAEFGAGLRWDDVYAALEPHGVSVLGGRVAGVGVGGFTLGGGYAWRTNQYGLTIDTATAFELVKPNGDVLKVTEKLDPSLFFALRGGGNNFGVVTKITLRAYPQGQVWGGMITYGIPDTFSAVANATAKFSAEVKDPKAGMMSTVTVYQGMQFINVQVFYDGPAPPAGIFDDLLSITAVNSDVATRSWLELVKSIPTDFLGTSRGAFLGVSVPEYSYNFLELVNNITFTTGAELTPKSLSFMTLVSEPFLPSILSHSRSPAAYPYTRSKVYTPFNIFMAWTDPSQDKVMYDSMRKVKDILETALVAEGHRDVKSAPLYSNYALGDTPISRIYGSNYPALKAIKTRVDPFNVMGLAGGFKI</sequence>
<keyword evidence="2" id="KW-0285">Flavoprotein</keyword>
<dbReference type="InterPro" id="IPR012951">
    <property type="entry name" value="BBE"/>
</dbReference>
<reference evidence="7 8" key="1">
    <citation type="journal article" date="2019" name="Nat. Ecol. Evol.">
        <title>Megaphylogeny resolves global patterns of mushroom evolution.</title>
        <authorList>
            <person name="Varga T."/>
            <person name="Krizsan K."/>
            <person name="Foldi C."/>
            <person name="Dima B."/>
            <person name="Sanchez-Garcia M."/>
            <person name="Sanchez-Ramirez S."/>
            <person name="Szollosi G.J."/>
            <person name="Szarkandi J.G."/>
            <person name="Papp V."/>
            <person name="Albert L."/>
            <person name="Andreopoulos W."/>
            <person name="Angelini C."/>
            <person name="Antonin V."/>
            <person name="Barry K.W."/>
            <person name="Bougher N.L."/>
            <person name="Buchanan P."/>
            <person name="Buyck B."/>
            <person name="Bense V."/>
            <person name="Catcheside P."/>
            <person name="Chovatia M."/>
            <person name="Cooper J."/>
            <person name="Damon W."/>
            <person name="Desjardin D."/>
            <person name="Finy P."/>
            <person name="Geml J."/>
            <person name="Haridas S."/>
            <person name="Hughes K."/>
            <person name="Justo A."/>
            <person name="Karasinski D."/>
            <person name="Kautmanova I."/>
            <person name="Kiss B."/>
            <person name="Kocsube S."/>
            <person name="Kotiranta H."/>
            <person name="LaButti K.M."/>
            <person name="Lechner B.E."/>
            <person name="Liimatainen K."/>
            <person name="Lipzen A."/>
            <person name="Lukacs Z."/>
            <person name="Mihaltcheva S."/>
            <person name="Morgado L.N."/>
            <person name="Niskanen T."/>
            <person name="Noordeloos M.E."/>
            <person name="Ohm R.A."/>
            <person name="Ortiz-Santana B."/>
            <person name="Ovrebo C."/>
            <person name="Racz N."/>
            <person name="Riley R."/>
            <person name="Savchenko A."/>
            <person name="Shiryaev A."/>
            <person name="Soop K."/>
            <person name="Spirin V."/>
            <person name="Szebenyi C."/>
            <person name="Tomsovsky M."/>
            <person name="Tulloss R.E."/>
            <person name="Uehling J."/>
            <person name="Grigoriev I.V."/>
            <person name="Vagvolgyi C."/>
            <person name="Papp T."/>
            <person name="Martin F.M."/>
            <person name="Miettinen O."/>
            <person name="Hibbett D.S."/>
            <person name="Nagy L.G."/>
        </authorList>
    </citation>
    <scope>NUCLEOTIDE SEQUENCE [LARGE SCALE GENOMIC DNA]</scope>
    <source>
        <strain evidence="7 8">FP101781</strain>
    </source>
</reference>
<evidence type="ECO:0000313" key="7">
    <source>
        <dbReference type="EMBL" id="TEB23057.1"/>
    </source>
</evidence>
<dbReference type="Pfam" id="PF01565">
    <property type="entry name" value="FAD_binding_4"/>
    <property type="match status" value="1"/>
</dbReference>
<protein>
    <submittedName>
        <fullName evidence="7">FAD-binding domain-containing protein</fullName>
    </submittedName>
</protein>
<dbReference type="InterPro" id="IPR016169">
    <property type="entry name" value="FAD-bd_PCMH_sub2"/>
</dbReference>
<dbReference type="STRING" id="71717.A0A4Y7SME4"/>
<feature type="chain" id="PRO_5021307822" evidence="5">
    <location>
        <begin position="22"/>
        <end position="505"/>
    </location>
</feature>
<dbReference type="InterPro" id="IPR016166">
    <property type="entry name" value="FAD-bd_PCMH"/>
</dbReference>
<evidence type="ECO:0000313" key="8">
    <source>
        <dbReference type="Proteomes" id="UP000298030"/>
    </source>
</evidence>
<gene>
    <name evidence="7" type="ORF">FA13DRAFT_1640376</name>
</gene>
<evidence type="ECO:0000256" key="3">
    <source>
        <dbReference type="ARBA" id="ARBA00022827"/>
    </source>
</evidence>
<dbReference type="OrthoDB" id="2151789at2759"/>
<keyword evidence="3" id="KW-0274">FAD</keyword>
<feature type="signal peptide" evidence="5">
    <location>
        <begin position="1"/>
        <end position="21"/>
    </location>
</feature>
<dbReference type="SUPFAM" id="SSF56176">
    <property type="entry name" value="FAD-binding/transporter-associated domain-like"/>
    <property type="match status" value="1"/>
</dbReference>
<keyword evidence="8" id="KW-1185">Reference proteome</keyword>
<dbReference type="Gene3D" id="3.30.43.10">
    <property type="entry name" value="Uridine Diphospho-n-acetylenolpyruvylglucosamine Reductase, domain 2"/>
    <property type="match status" value="1"/>
</dbReference>
<name>A0A4Y7SME4_COPMI</name>
<dbReference type="Proteomes" id="UP000298030">
    <property type="component" value="Unassembled WGS sequence"/>
</dbReference>
<dbReference type="GO" id="GO:0071949">
    <property type="term" value="F:FAD binding"/>
    <property type="evidence" value="ECO:0007669"/>
    <property type="project" value="InterPro"/>
</dbReference>
<proteinExistence type="inferred from homology"/>
<comment type="caution">
    <text evidence="7">The sequence shown here is derived from an EMBL/GenBank/DDBJ whole genome shotgun (WGS) entry which is preliminary data.</text>
</comment>
<keyword evidence="5" id="KW-0732">Signal</keyword>
<dbReference type="InterPro" id="IPR050416">
    <property type="entry name" value="FAD-linked_Oxidoreductase"/>
</dbReference>
<evidence type="ECO:0000256" key="1">
    <source>
        <dbReference type="ARBA" id="ARBA00005466"/>
    </source>
</evidence>
<keyword evidence="4" id="KW-0560">Oxidoreductase</keyword>
<dbReference type="GO" id="GO:0016491">
    <property type="term" value="F:oxidoreductase activity"/>
    <property type="evidence" value="ECO:0007669"/>
    <property type="project" value="UniProtKB-KW"/>
</dbReference>
<organism evidence="7 8">
    <name type="scientific">Coprinellus micaceus</name>
    <name type="common">Glistening ink-cap mushroom</name>
    <name type="synonym">Coprinus micaceus</name>
    <dbReference type="NCBI Taxonomy" id="71717"/>
    <lineage>
        <taxon>Eukaryota</taxon>
        <taxon>Fungi</taxon>
        <taxon>Dikarya</taxon>
        <taxon>Basidiomycota</taxon>
        <taxon>Agaricomycotina</taxon>
        <taxon>Agaricomycetes</taxon>
        <taxon>Agaricomycetidae</taxon>
        <taxon>Agaricales</taxon>
        <taxon>Agaricineae</taxon>
        <taxon>Psathyrellaceae</taxon>
        <taxon>Coprinellus</taxon>
    </lineage>
</organism>
<dbReference type="InterPro" id="IPR016167">
    <property type="entry name" value="FAD-bd_PCMH_sub1"/>
</dbReference>
<evidence type="ECO:0000256" key="4">
    <source>
        <dbReference type="ARBA" id="ARBA00023002"/>
    </source>
</evidence>
<dbReference type="InterPro" id="IPR006094">
    <property type="entry name" value="Oxid_FAD_bind_N"/>
</dbReference>
<dbReference type="PANTHER" id="PTHR42973">
    <property type="entry name" value="BINDING OXIDOREDUCTASE, PUTATIVE (AFU_ORTHOLOGUE AFUA_1G17690)-RELATED"/>
    <property type="match status" value="1"/>
</dbReference>
<dbReference type="AlphaFoldDB" id="A0A4Y7SME4"/>
<evidence type="ECO:0000259" key="6">
    <source>
        <dbReference type="PROSITE" id="PS51387"/>
    </source>
</evidence>
<evidence type="ECO:0000256" key="2">
    <source>
        <dbReference type="ARBA" id="ARBA00022630"/>
    </source>
</evidence>